<dbReference type="EMBL" id="JAHSTP010000037">
    <property type="protein sequence ID" value="MBZ6156552.1"/>
    <property type="molecule type" value="Genomic_DNA"/>
</dbReference>
<dbReference type="Proteomes" id="UP000758701">
    <property type="component" value="Unassembled WGS sequence"/>
</dbReference>
<evidence type="ECO:0000313" key="1">
    <source>
        <dbReference type="EMBL" id="MBZ6156552.1"/>
    </source>
</evidence>
<name>A0ABS7WGB4_STROV</name>
<dbReference type="RefSeq" id="WP_224352504.1">
    <property type="nucleotide sequence ID" value="NZ_JAHSST010000043.1"/>
</dbReference>
<sequence>MMSASDQEAAGQRVRDAVRRHVRTRAFAEAEDVISAVLSDPGVQAARERVEAADTELGMELCARLQPFQDRYDQAVAEGDADGLAGLCAGKHGRWGRICVLPEGHETSMEEPHWGRNSEGRPIAWVGSAPDDW</sequence>
<gene>
    <name evidence="1" type="ORF">KVH32_36295</name>
</gene>
<reference evidence="1 2" key="1">
    <citation type="submission" date="2021-06" db="EMBL/GenBank/DDBJ databases">
        <title>Ecological speciation of a Streptomyces species isolated from different habitats and geographic origins.</title>
        <authorList>
            <person name="Wang J."/>
        </authorList>
    </citation>
    <scope>NUCLEOTIDE SEQUENCE [LARGE SCALE GENOMIC DNA]</scope>
    <source>
        <strain evidence="1 2">FXJ8.012</strain>
    </source>
</reference>
<accession>A0ABS7WGB4</accession>
<comment type="caution">
    <text evidence="1">The sequence shown here is derived from an EMBL/GenBank/DDBJ whole genome shotgun (WGS) entry which is preliminary data.</text>
</comment>
<organism evidence="1 2">
    <name type="scientific">Streptomyces olivaceus</name>
    <dbReference type="NCBI Taxonomy" id="47716"/>
    <lineage>
        <taxon>Bacteria</taxon>
        <taxon>Bacillati</taxon>
        <taxon>Actinomycetota</taxon>
        <taxon>Actinomycetes</taxon>
        <taxon>Kitasatosporales</taxon>
        <taxon>Streptomycetaceae</taxon>
        <taxon>Streptomyces</taxon>
    </lineage>
</organism>
<evidence type="ECO:0000313" key="2">
    <source>
        <dbReference type="Proteomes" id="UP000758701"/>
    </source>
</evidence>
<keyword evidence="2" id="KW-1185">Reference proteome</keyword>
<protein>
    <submittedName>
        <fullName evidence="1">Uncharacterized protein</fullName>
    </submittedName>
</protein>
<proteinExistence type="predicted"/>